<organism evidence="1 2">
    <name type="scientific">Maudiozyma saulgeensis</name>
    <dbReference type="NCBI Taxonomy" id="1789683"/>
    <lineage>
        <taxon>Eukaryota</taxon>
        <taxon>Fungi</taxon>
        <taxon>Dikarya</taxon>
        <taxon>Ascomycota</taxon>
        <taxon>Saccharomycotina</taxon>
        <taxon>Saccharomycetes</taxon>
        <taxon>Saccharomycetales</taxon>
        <taxon>Saccharomycetaceae</taxon>
        <taxon>Maudiozyma</taxon>
    </lineage>
</organism>
<name>A0A1X7R2X5_9SACH</name>
<dbReference type="GO" id="GO:0005737">
    <property type="term" value="C:cytoplasm"/>
    <property type="evidence" value="ECO:0007669"/>
    <property type="project" value="TreeGrafter"/>
</dbReference>
<dbReference type="GO" id="GO:0045116">
    <property type="term" value="P:protein neddylation"/>
    <property type="evidence" value="ECO:0007669"/>
    <property type="project" value="TreeGrafter"/>
</dbReference>
<dbReference type="OrthoDB" id="1708823at2759"/>
<dbReference type="PANTHER" id="PTHR10953">
    <property type="entry name" value="UBIQUITIN-ACTIVATING ENZYME E1"/>
    <property type="match status" value="1"/>
</dbReference>
<protein>
    <submittedName>
        <fullName evidence="1">Similar to Saccharomyces cerevisiae YPL003W ULA1 Protein that acts together with Uba3p to activate Rub1p before its conjugation to proteins (Neddylation)</fullName>
    </submittedName>
</protein>
<evidence type="ECO:0000313" key="1">
    <source>
        <dbReference type="EMBL" id="SMN20043.1"/>
    </source>
</evidence>
<dbReference type="SUPFAM" id="SSF69572">
    <property type="entry name" value="Activating enzymes of the ubiquitin-like proteins"/>
    <property type="match status" value="1"/>
</dbReference>
<accession>A0A1X7R2X5</accession>
<reference evidence="1 2" key="1">
    <citation type="submission" date="2017-04" db="EMBL/GenBank/DDBJ databases">
        <authorList>
            <person name="Afonso C.L."/>
            <person name="Miller P.J."/>
            <person name="Scott M.A."/>
            <person name="Spackman E."/>
            <person name="Goraichik I."/>
            <person name="Dimitrov K.M."/>
            <person name="Suarez D.L."/>
            <person name="Swayne D.E."/>
        </authorList>
    </citation>
    <scope>NUCLEOTIDE SEQUENCE [LARGE SCALE GENOMIC DNA]</scope>
</reference>
<dbReference type="PANTHER" id="PTHR10953:SF29">
    <property type="entry name" value="NEDD8-ACTIVATING ENZYME E1 REGULATORY SUBUNIT"/>
    <property type="match status" value="1"/>
</dbReference>
<dbReference type="AlphaFoldDB" id="A0A1X7R2X5"/>
<dbReference type="STRING" id="1789683.A0A1X7R2X5"/>
<dbReference type="InterPro" id="IPR045886">
    <property type="entry name" value="ThiF/MoeB/HesA"/>
</dbReference>
<gene>
    <name evidence="1" type="ORF">KASA_0O06908G</name>
</gene>
<sequence length="457" mass="52544">MNRYDRQLRLWGGAGQDLLSESHICVIGPETCLLQETIKNLVLVGISKFTWFKSNIMQTSQENNLFYKNLIQDMIPLNPRGVSITQRPISDMHEVTQGGDFSIIIVISETNIKDDLLNTSLSSMVAPVIMSHAVGLYGYIFTKLFEPHWIIESRPDYEVPSFRLESPWEELRNYMDNIKLETLNEYSLAELPYIVLLYKALQHLHPIASVDNKMIKDTLTNWYISEINPKGKNDMNYDEAVRYSYVALPNETYKVSLQELIKHSQQNRDEKTNGWRDGYNKQVIILLHALSVYLKSNGGDIMVNPDIPDMESSSKIFGELQQVYKNKAKYDLVNFSKVVHQLDESISADMISRFSRNVKNIKCIKPTTRSIRDFLTDPKLNETSPVLSTLLKFQKQEQVEKTTDNKLFFIGESYPTASFIGGLISQEVIKLITHQYIPVNNTLIYDGMHNDIVSFEC</sequence>
<keyword evidence="2" id="KW-1185">Reference proteome</keyword>
<dbReference type="GO" id="GO:0019781">
    <property type="term" value="F:NEDD8 activating enzyme activity"/>
    <property type="evidence" value="ECO:0007669"/>
    <property type="project" value="TreeGrafter"/>
</dbReference>
<evidence type="ECO:0000313" key="2">
    <source>
        <dbReference type="Proteomes" id="UP000196158"/>
    </source>
</evidence>
<dbReference type="InterPro" id="IPR035985">
    <property type="entry name" value="Ubiquitin-activating_enz"/>
</dbReference>
<dbReference type="Gene3D" id="3.40.50.720">
    <property type="entry name" value="NAD(P)-binding Rossmann-like Domain"/>
    <property type="match status" value="1"/>
</dbReference>
<dbReference type="EMBL" id="FXLY01000004">
    <property type="protein sequence ID" value="SMN20043.1"/>
    <property type="molecule type" value="Genomic_DNA"/>
</dbReference>
<proteinExistence type="predicted"/>
<dbReference type="Proteomes" id="UP000196158">
    <property type="component" value="Unassembled WGS sequence"/>
</dbReference>